<accession>A0ABT4TQD5</accession>
<feature type="domain" description="Glycosyl transferase family 28 C-terminal" evidence="1">
    <location>
        <begin position="233"/>
        <end position="289"/>
    </location>
</feature>
<dbReference type="InterPro" id="IPR007235">
    <property type="entry name" value="Glyco_trans_28_C"/>
</dbReference>
<reference evidence="2" key="1">
    <citation type="submission" date="2023-01" db="EMBL/GenBank/DDBJ databases">
        <title>Draft genome sequence of Nocardiopsis sp. LSu2-4 isolated from halophytes.</title>
        <authorList>
            <person name="Duangmal K."/>
            <person name="Chantavorakit T."/>
        </authorList>
    </citation>
    <scope>NUCLEOTIDE SEQUENCE</scope>
    <source>
        <strain evidence="2">LSu2-4</strain>
    </source>
</reference>
<dbReference type="Gene3D" id="3.40.50.2000">
    <property type="entry name" value="Glycogen Phosphorylase B"/>
    <property type="match status" value="1"/>
</dbReference>
<dbReference type="PANTHER" id="PTHR21015:SF22">
    <property type="entry name" value="GLYCOSYLTRANSFERASE"/>
    <property type="match status" value="1"/>
</dbReference>
<proteinExistence type="predicted"/>
<dbReference type="SUPFAM" id="SSF53756">
    <property type="entry name" value="UDP-Glycosyltransferase/glycogen phosphorylase"/>
    <property type="match status" value="1"/>
</dbReference>
<evidence type="ECO:0000259" key="1">
    <source>
        <dbReference type="Pfam" id="PF04101"/>
    </source>
</evidence>
<evidence type="ECO:0000313" key="3">
    <source>
        <dbReference type="Proteomes" id="UP001165685"/>
    </source>
</evidence>
<comment type="caution">
    <text evidence="2">The sequence shown here is derived from an EMBL/GenBank/DDBJ whole genome shotgun (WGS) entry which is preliminary data.</text>
</comment>
<keyword evidence="3" id="KW-1185">Reference proteome</keyword>
<evidence type="ECO:0000313" key="2">
    <source>
        <dbReference type="EMBL" id="MDA2806887.1"/>
    </source>
</evidence>
<dbReference type="Proteomes" id="UP001165685">
    <property type="component" value="Unassembled WGS sequence"/>
</dbReference>
<sequence length="342" mass="37193">MIGYYGHHLGVGHVRRAAVIAAEAETPVVGFSTESAPVGWTDRWVRLPDDADVVEPATRDVTAGGTLHWVPRGHAGLRGRMELIGRELAKGEIRVMVVDVSVEVSVFARLYGIPVVIMAQPGERDDRPHRLAYDLADRLLAPWPDIMPLQGPQRWMDKTVYLGAFSRFDGRSPTTPGPGRRVLALWGSGGLDISAEHISDAAAATTEWHWEVFGPPLPGAVDRPNLTWRGWVDDIWPSLCAADVVVTHAGLNALADVAAARRPAVVIPQARPYGEQRATAAMLDGNGIAVVATRWPDPEQWPELLRRAKVHGGTEWSRWSSGDGAARAAAVLDDLATRTFAY</sequence>
<gene>
    <name evidence="2" type="ORF">O4U47_20440</name>
</gene>
<name>A0ABT4TQD5_9ACTN</name>
<dbReference type="Pfam" id="PF04101">
    <property type="entry name" value="Glyco_tran_28_C"/>
    <property type="match status" value="1"/>
</dbReference>
<protein>
    <submittedName>
        <fullName evidence="2">Glycosyltransferase</fullName>
    </submittedName>
</protein>
<organism evidence="2 3">
    <name type="scientific">Nocardiopsis suaedae</name>
    <dbReference type="NCBI Taxonomy" id="3018444"/>
    <lineage>
        <taxon>Bacteria</taxon>
        <taxon>Bacillati</taxon>
        <taxon>Actinomycetota</taxon>
        <taxon>Actinomycetes</taxon>
        <taxon>Streptosporangiales</taxon>
        <taxon>Nocardiopsidaceae</taxon>
        <taxon>Nocardiopsis</taxon>
    </lineage>
</organism>
<dbReference type="RefSeq" id="WP_270679521.1">
    <property type="nucleotide sequence ID" value="NZ_JAQFWP010000042.1"/>
</dbReference>
<dbReference type="EMBL" id="JAQFWP010000042">
    <property type="protein sequence ID" value="MDA2806887.1"/>
    <property type="molecule type" value="Genomic_DNA"/>
</dbReference>
<dbReference type="PANTHER" id="PTHR21015">
    <property type="entry name" value="UDP-N-ACETYLGLUCOSAMINE--N-ACETYLMURAMYL-(PENTAPEPTIDE) PYROPHOSPHORYL-UNDECAPRENOL N-ACETYLGLUCOSAMINE TRANSFERASE 1"/>
    <property type="match status" value="1"/>
</dbReference>